<accession>A0A195BKF5</accession>
<sequence length="84" mass="9646">MRVILCPHEIGRNTRKDNEATRRSSSLTEVHPFCEWEAHVIHTRAHTLTIATGGDSGRFFCTATEKEKRARAAREKRVRKKMIG</sequence>
<proteinExistence type="predicted"/>
<dbReference type="EMBL" id="KQ976455">
    <property type="protein sequence ID" value="KYM85128.1"/>
    <property type="molecule type" value="Genomic_DNA"/>
</dbReference>
<reference evidence="1 2" key="1">
    <citation type="submission" date="2015-09" db="EMBL/GenBank/DDBJ databases">
        <title>Atta colombica WGS genome.</title>
        <authorList>
            <person name="Nygaard S."/>
            <person name="Hu H."/>
            <person name="Boomsma J."/>
            <person name="Zhang G."/>
        </authorList>
    </citation>
    <scope>NUCLEOTIDE SEQUENCE [LARGE SCALE GENOMIC DNA]</scope>
    <source>
        <strain evidence="1">Treedump-2</strain>
        <tissue evidence="1">Whole body</tissue>
    </source>
</reference>
<protein>
    <submittedName>
        <fullName evidence="1">Uncharacterized protein</fullName>
    </submittedName>
</protein>
<evidence type="ECO:0000313" key="1">
    <source>
        <dbReference type="EMBL" id="KYM85128.1"/>
    </source>
</evidence>
<keyword evidence="2" id="KW-1185">Reference proteome</keyword>
<dbReference type="Proteomes" id="UP000078540">
    <property type="component" value="Unassembled WGS sequence"/>
</dbReference>
<organism evidence="1 2">
    <name type="scientific">Atta colombica</name>
    <dbReference type="NCBI Taxonomy" id="520822"/>
    <lineage>
        <taxon>Eukaryota</taxon>
        <taxon>Metazoa</taxon>
        <taxon>Ecdysozoa</taxon>
        <taxon>Arthropoda</taxon>
        <taxon>Hexapoda</taxon>
        <taxon>Insecta</taxon>
        <taxon>Pterygota</taxon>
        <taxon>Neoptera</taxon>
        <taxon>Endopterygota</taxon>
        <taxon>Hymenoptera</taxon>
        <taxon>Apocrita</taxon>
        <taxon>Aculeata</taxon>
        <taxon>Formicoidea</taxon>
        <taxon>Formicidae</taxon>
        <taxon>Myrmicinae</taxon>
        <taxon>Atta</taxon>
    </lineage>
</organism>
<dbReference type="AlphaFoldDB" id="A0A195BKF5"/>
<name>A0A195BKF5_9HYME</name>
<evidence type="ECO:0000313" key="2">
    <source>
        <dbReference type="Proteomes" id="UP000078540"/>
    </source>
</evidence>
<gene>
    <name evidence="1" type="ORF">ALC53_04916</name>
</gene>